<dbReference type="Pfam" id="PF02463">
    <property type="entry name" value="SMC_N"/>
    <property type="match status" value="2"/>
</dbReference>
<dbReference type="Gene3D" id="3.40.50.300">
    <property type="entry name" value="P-loop containing nucleotide triphosphate hydrolases"/>
    <property type="match status" value="2"/>
</dbReference>
<dbReference type="GO" id="GO:0005694">
    <property type="term" value="C:chromosome"/>
    <property type="evidence" value="ECO:0007669"/>
    <property type="project" value="InterPro"/>
</dbReference>
<keyword evidence="1 2" id="KW-0175">Coiled coil</keyword>
<dbReference type="Gene3D" id="3.30.70.1620">
    <property type="match status" value="1"/>
</dbReference>
<dbReference type="InterPro" id="IPR024704">
    <property type="entry name" value="SMC"/>
</dbReference>
<dbReference type="InterPro" id="IPR010935">
    <property type="entry name" value="SMC_hinge"/>
</dbReference>
<accession>A0A2S2KPN7</accession>
<feature type="coiled-coil region" evidence="2">
    <location>
        <begin position="848"/>
        <end position="938"/>
    </location>
</feature>
<evidence type="ECO:0000313" key="6">
    <source>
        <dbReference type="Proteomes" id="UP000245829"/>
    </source>
</evidence>
<dbReference type="Pfam" id="PF06470">
    <property type="entry name" value="SMC_hinge"/>
    <property type="match status" value="1"/>
</dbReference>
<comment type="caution">
    <text evidence="5">The sequence shown here is derived from an EMBL/GenBank/DDBJ whole genome shotgun (WGS) entry which is preliminary data.</text>
</comment>
<evidence type="ECO:0000259" key="4">
    <source>
        <dbReference type="SMART" id="SM00968"/>
    </source>
</evidence>
<dbReference type="SUPFAM" id="SSF57997">
    <property type="entry name" value="Tropomyosin"/>
    <property type="match status" value="1"/>
</dbReference>
<feature type="domain" description="SMC hinge" evidence="4">
    <location>
        <begin position="527"/>
        <end position="640"/>
    </location>
</feature>
<dbReference type="GO" id="GO:0005524">
    <property type="term" value="F:ATP binding"/>
    <property type="evidence" value="ECO:0007669"/>
    <property type="project" value="InterPro"/>
</dbReference>
<feature type="coiled-coil region" evidence="2">
    <location>
        <begin position="766"/>
        <end position="793"/>
    </location>
</feature>
<reference evidence="5 6" key="1">
    <citation type="submission" date="2018-05" db="EMBL/GenBank/DDBJ databases">
        <title>genome sequencing of Nitrosopumilus sp. NM25.</title>
        <authorList>
            <person name="Mori K."/>
            <person name="Nakagawa T."/>
        </authorList>
    </citation>
    <scope>NUCLEOTIDE SEQUENCE [LARGE SCALE GENOMIC DNA]</scope>
    <source>
        <strain evidence="5 6">NM25</strain>
    </source>
</reference>
<protein>
    <submittedName>
        <fullName evidence="5">Chromosome segregation protein SMC</fullName>
    </submittedName>
</protein>
<dbReference type="InterPro" id="IPR027417">
    <property type="entry name" value="P-loop_NTPase"/>
</dbReference>
<keyword evidence="6" id="KW-1185">Reference proteome</keyword>
<evidence type="ECO:0000256" key="1">
    <source>
        <dbReference type="ARBA" id="ARBA00023054"/>
    </source>
</evidence>
<sequence>MSLVHVKKVEIFGFKSFGFKNTTVQFEPGLVSISGPNGSGKSNILDAIIFAMGENKPKVMRVDKLRSLIHDIEGNRRGPKMARSSVHFDNTDRKIPVDSDQVEITREMDESGENTYYLNKKKTNRSHILDLLDMANAGLGQLNAVQQGTVTRISEFTSEEKRKTIEDLIGLSYFDEKKTESVKQLDEADRRLEIALAKMGEIKKRIDELEEERNQKLRHDILERELNRYKAIAAANKLKVILGQKSSKESTLHTLTSEITKFDEERNVLRTEIESLETEKSKLMAEANDYSQSKASLDIEISSAMEQYEIDNSAISASKKRLEQIEIRIPEIKKEIEAIDQARNDINSQINKIKDSIEETNLKKNKINADLEIIDSQRNKILDEQSQAAAKKSEIDDKIKSLTGALNQSELKLSKLQNENDESLIKINTNTAKFNEIENDIVKLSGYESQLESMVNNHTASITELKSRISKLHERKSKINNDMDELGLILEKSNKAATQYESKIKTVKGFMHEDYTVAKLKEDAEKLGIDGLVYEMISWDKKYERSVLAVSSDWIKAIVVKDFATLLGIAEVAKSKNLPKLKIIPLEAIPQFKLKLPTESGIMGILADYVTCDSAYTALKTFLFGNIVLTETRESAYNLSQKGYKAVTIDGEFFEAKGGTVVIDINSKISKLTKLISMSSDIDGLFQSIGLIKKYLLKKKHSLKKLDDSIQSYAERLSISENSLTSTNENLANLKSRITSAITMKDQLTKRISELTSRNSTIASEISTTESHAESLRQRIAIVEENYASGEQTRIANELSRINSRKSEIEKQYTTIMNEYRDKSSQQTTLQTQENREKSQSDRLYNEEHSLNLEHQELESKIQELEKQKESKSEILVKLREKEQELISTSGSSIENLKEYDDKLKVLSEKDREITKQINSLERQTDSLNRDLHDLVENETKLQQILSAFGFDKDMETFDVESIVQGLTAELNSLNALNAKAPETYLEVSYGYRSMSTRKNSLEEERNSIVKFIEDIEKDKRQTFLDAFDKVDKEIRLIFNKMTEGNAWLELQNEDDIFNSGISYLIQFPNKPKRESTSISGGEKTLAAIVFVLALQKLKPSPFYLFDEVDAHLDAPNSERLAKILEERSHESQFIMVSLKDSVIQKAKLIYGVFPKNGVSNVVTYKDKRMPSVQTS</sequence>
<dbReference type="Gene3D" id="1.10.287.1490">
    <property type="match status" value="1"/>
</dbReference>
<proteinExistence type="predicted"/>
<dbReference type="PIRSF" id="PIRSF005719">
    <property type="entry name" value="SMC"/>
    <property type="match status" value="1"/>
</dbReference>
<organism evidence="5 6">
    <name type="scientific">Nitrosopumilus zosterae</name>
    <dbReference type="NCBI Taxonomy" id="718286"/>
    <lineage>
        <taxon>Archaea</taxon>
        <taxon>Nitrososphaerota</taxon>
        <taxon>Nitrososphaeria</taxon>
        <taxon>Nitrosopumilales</taxon>
        <taxon>Nitrosopumilaceae</taxon>
        <taxon>Nitrosopumilus</taxon>
    </lineage>
</organism>
<feature type="coiled-coil region" evidence="2">
    <location>
        <begin position="185"/>
        <end position="219"/>
    </location>
</feature>
<dbReference type="PANTHER" id="PTHR43977">
    <property type="entry name" value="STRUCTURAL MAINTENANCE OF CHROMOSOMES PROTEIN 3"/>
    <property type="match status" value="1"/>
</dbReference>
<feature type="coiled-coil region" evidence="2">
    <location>
        <begin position="399"/>
        <end position="426"/>
    </location>
</feature>
<dbReference type="SUPFAM" id="SSF75553">
    <property type="entry name" value="Smc hinge domain"/>
    <property type="match status" value="1"/>
</dbReference>
<dbReference type="Proteomes" id="UP000245829">
    <property type="component" value="Unassembled WGS sequence"/>
</dbReference>
<dbReference type="EMBL" id="BGKI01000001">
    <property type="protein sequence ID" value="GBH33445.1"/>
    <property type="molecule type" value="Genomic_DNA"/>
</dbReference>
<dbReference type="InterPro" id="IPR036277">
    <property type="entry name" value="SMC_hinge_sf"/>
</dbReference>
<feature type="region of interest" description="Disordered" evidence="3">
    <location>
        <begin position="820"/>
        <end position="844"/>
    </location>
</feature>
<evidence type="ECO:0000256" key="2">
    <source>
        <dbReference type="SAM" id="Coils"/>
    </source>
</evidence>
<dbReference type="AlphaFoldDB" id="A0A2S2KPN7"/>
<dbReference type="GO" id="GO:0016887">
    <property type="term" value="F:ATP hydrolysis activity"/>
    <property type="evidence" value="ECO:0007669"/>
    <property type="project" value="InterPro"/>
</dbReference>
<feature type="compositionally biased region" description="Basic and acidic residues" evidence="3">
    <location>
        <begin position="834"/>
        <end position="844"/>
    </location>
</feature>
<dbReference type="InterPro" id="IPR003395">
    <property type="entry name" value="RecF/RecN/SMC_N"/>
</dbReference>
<dbReference type="SUPFAM" id="SSF52540">
    <property type="entry name" value="P-loop containing nucleoside triphosphate hydrolases"/>
    <property type="match status" value="1"/>
</dbReference>
<evidence type="ECO:0000313" key="5">
    <source>
        <dbReference type="EMBL" id="GBH33445.1"/>
    </source>
</evidence>
<evidence type="ECO:0000256" key="3">
    <source>
        <dbReference type="SAM" id="MobiDB-lite"/>
    </source>
</evidence>
<dbReference type="SMART" id="SM00968">
    <property type="entry name" value="SMC_hinge"/>
    <property type="match status" value="1"/>
</dbReference>
<name>A0A2S2KPN7_9ARCH</name>
<feature type="coiled-coil region" evidence="2">
    <location>
        <begin position="259"/>
        <end position="370"/>
    </location>
</feature>
<dbReference type="GO" id="GO:0051276">
    <property type="term" value="P:chromosome organization"/>
    <property type="evidence" value="ECO:0007669"/>
    <property type="project" value="InterPro"/>
</dbReference>
<gene>
    <name evidence="5" type="ORF">NZNM25_02360</name>
</gene>
<dbReference type="Gene3D" id="1.20.1060.20">
    <property type="match status" value="1"/>
</dbReference>